<dbReference type="GO" id="GO:0030313">
    <property type="term" value="C:cell envelope"/>
    <property type="evidence" value="ECO:0007669"/>
    <property type="project" value="TreeGrafter"/>
</dbReference>
<dbReference type="GO" id="GO:0015679">
    <property type="term" value="P:plasma membrane copper ion transport"/>
    <property type="evidence" value="ECO:0007669"/>
    <property type="project" value="TreeGrafter"/>
</dbReference>
<evidence type="ECO:0000313" key="9">
    <source>
        <dbReference type="Proteomes" id="UP001148482"/>
    </source>
</evidence>
<dbReference type="Gene3D" id="2.40.420.20">
    <property type="match status" value="1"/>
</dbReference>
<name>A0A9X3I1C2_9FLAO</name>
<dbReference type="Gene3D" id="2.40.30.170">
    <property type="match status" value="1"/>
</dbReference>
<dbReference type="PANTHER" id="PTHR30097:SF4">
    <property type="entry name" value="SLR6042 PROTEIN"/>
    <property type="match status" value="1"/>
</dbReference>
<evidence type="ECO:0000256" key="5">
    <source>
        <dbReference type="SAM" id="SignalP"/>
    </source>
</evidence>
<dbReference type="AlphaFoldDB" id="A0A9X3I1C2"/>
<feature type="signal peptide" evidence="5">
    <location>
        <begin position="1"/>
        <end position="20"/>
    </location>
</feature>
<evidence type="ECO:0000313" key="8">
    <source>
        <dbReference type="EMBL" id="MCX2838444.1"/>
    </source>
</evidence>
<dbReference type="InterPro" id="IPR051909">
    <property type="entry name" value="MFP_Cation_Efflux"/>
</dbReference>
<evidence type="ECO:0000256" key="2">
    <source>
        <dbReference type="ARBA" id="ARBA00022448"/>
    </source>
</evidence>
<dbReference type="Proteomes" id="UP001148482">
    <property type="component" value="Unassembled WGS sequence"/>
</dbReference>
<dbReference type="Gene3D" id="1.10.287.470">
    <property type="entry name" value="Helix hairpin bin"/>
    <property type="match status" value="1"/>
</dbReference>
<keyword evidence="2" id="KW-0813">Transport</keyword>
<keyword evidence="3" id="KW-0175">Coiled coil</keyword>
<dbReference type="Pfam" id="PF25954">
    <property type="entry name" value="Beta-barrel_RND_2"/>
    <property type="match status" value="1"/>
</dbReference>
<feature type="compositionally biased region" description="Basic and acidic residues" evidence="4">
    <location>
        <begin position="37"/>
        <end position="49"/>
    </location>
</feature>
<organism evidence="8 9">
    <name type="scientific">Salinimicrobium profundisediminis</name>
    <dbReference type="NCBI Taxonomy" id="2994553"/>
    <lineage>
        <taxon>Bacteria</taxon>
        <taxon>Pseudomonadati</taxon>
        <taxon>Bacteroidota</taxon>
        <taxon>Flavobacteriia</taxon>
        <taxon>Flavobacteriales</taxon>
        <taxon>Flavobacteriaceae</taxon>
        <taxon>Salinimicrobium</taxon>
    </lineage>
</organism>
<dbReference type="InterPro" id="IPR058647">
    <property type="entry name" value="BSH_CzcB-like"/>
</dbReference>
<dbReference type="InterPro" id="IPR058792">
    <property type="entry name" value="Beta-barrel_RND_2"/>
</dbReference>
<comment type="caution">
    <text evidence="8">The sequence shown here is derived from an EMBL/GenBank/DDBJ whole genome shotgun (WGS) entry which is preliminary data.</text>
</comment>
<feature type="domain" description="CusB-like beta-barrel" evidence="6">
    <location>
        <begin position="255"/>
        <end position="323"/>
    </location>
</feature>
<keyword evidence="9" id="KW-1185">Reference proteome</keyword>
<dbReference type="PANTHER" id="PTHR30097">
    <property type="entry name" value="CATION EFFLUX SYSTEM PROTEIN CUSB"/>
    <property type="match status" value="1"/>
</dbReference>
<evidence type="ECO:0000256" key="1">
    <source>
        <dbReference type="ARBA" id="ARBA00009477"/>
    </source>
</evidence>
<sequence>MKKHIIKLFTLLITVSFLSACNGGEGKGTEEASPEAQEEHSAEEEGGHEEGEEGGGMGEVHLSSLKFNSLEIKVDTLPTRPISDIVEATGQLEVPPQYEATVTAFIGANITSIEVIEGDQVSKGKVLAYLSHPNLTRLQTDYMTAYSRLQNLEQEFNRQQRLYEQEVGSGKLFQQAQADYRVVQAEVQGFESQLRQLNLNVAGIREGNIVENVPVVSPIKGSIEDVSVQVGQYVDPQTELFEVINAEHVHADLMVFAKDVYKVKEGQKVLLQMESVPGQTYTAEIYSIGKKFEQNPRAVHVHAEIQEDSENLVPGMYINGRIVTGTGTEVTALPKEAIIEEEDKSYIFIAEEHEEDGETEWSFKPVEVVTGEENEGWVEIKLLQPLPEGAKVAWNNAYYLIAEMKKSQTSHGH</sequence>
<dbReference type="NCBIfam" id="TIGR01730">
    <property type="entry name" value="RND_mfp"/>
    <property type="match status" value="1"/>
</dbReference>
<evidence type="ECO:0000256" key="3">
    <source>
        <dbReference type="SAM" id="Coils"/>
    </source>
</evidence>
<evidence type="ECO:0000259" key="7">
    <source>
        <dbReference type="Pfam" id="PF25973"/>
    </source>
</evidence>
<feature type="coiled-coil region" evidence="3">
    <location>
        <begin position="135"/>
        <end position="200"/>
    </location>
</feature>
<dbReference type="EMBL" id="JAPJDA010000014">
    <property type="protein sequence ID" value="MCX2838444.1"/>
    <property type="molecule type" value="Genomic_DNA"/>
</dbReference>
<keyword evidence="5" id="KW-0732">Signal</keyword>
<dbReference type="GO" id="GO:0016020">
    <property type="term" value="C:membrane"/>
    <property type="evidence" value="ECO:0007669"/>
    <property type="project" value="InterPro"/>
</dbReference>
<protein>
    <submittedName>
        <fullName evidence="8">Efflux RND transporter periplasmic adaptor subunit</fullName>
    </submittedName>
</protein>
<feature type="domain" description="CzcB-like barrel-sandwich hybrid" evidence="7">
    <location>
        <begin position="100"/>
        <end position="243"/>
    </location>
</feature>
<reference evidence="8" key="1">
    <citation type="submission" date="2022-11" db="EMBL/GenBank/DDBJ databases">
        <title>Salinimicrobium profundisediminis sp. nov., isolated from deep-sea sediment of the Mariana Trench.</title>
        <authorList>
            <person name="Fu H."/>
        </authorList>
    </citation>
    <scope>NUCLEOTIDE SEQUENCE</scope>
    <source>
        <strain evidence="8">MT39</strain>
    </source>
</reference>
<evidence type="ECO:0000259" key="6">
    <source>
        <dbReference type="Pfam" id="PF25954"/>
    </source>
</evidence>
<proteinExistence type="inferred from homology"/>
<gene>
    <name evidence="8" type="ORF">OQ279_09790</name>
</gene>
<dbReference type="Pfam" id="PF25973">
    <property type="entry name" value="BSH_CzcB"/>
    <property type="match status" value="1"/>
</dbReference>
<dbReference type="InterPro" id="IPR006143">
    <property type="entry name" value="RND_pump_MFP"/>
</dbReference>
<feature type="region of interest" description="Disordered" evidence="4">
    <location>
        <begin position="24"/>
        <end position="60"/>
    </location>
</feature>
<dbReference type="SUPFAM" id="SSF111369">
    <property type="entry name" value="HlyD-like secretion proteins"/>
    <property type="match status" value="1"/>
</dbReference>
<feature type="chain" id="PRO_5040749171" evidence="5">
    <location>
        <begin position="21"/>
        <end position="413"/>
    </location>
</feature>
<dbReference type="Gene3D" id="2.40.50.100">
    <property type="match status" value="1"/>
</dbReference>
<dbReference type="GO" id="GO:0022857">
    <property type="term" value="F:transmembrane transporter activity"/>
    <property type="evidence" value="ECO:0007669"/>
    <property type="project" value="InterPro"/>
</dbReference>
<dbReference type="GO" id="GO:0060003">
    <property type="term" value="P:copper ion export"/>
    <property type="evidence" value="ECO:0007669"/>
    <property type="project" value="TreeGrafter"/>
</dbReference>
<evidence type="ECO:0000256" key="4">
    <source>
        <dbReference type="SAM" id="MobiDB-lite"/>
    </source>
</evidence>
<comment type="similarity">
    <text evidence="1">Belongs to the membrane fusion protein (MFP) (TC 8.A.1) family.</text>
</comment>
<accession>A0A9X3I1C2</accession>
<dbReference type="RefSeq" id="WP_168025988.1">
    <property type="nucleotide sequence ID" value="NZ_JAPJDA010000014.1"/>
</dbReference>
<dbReference type="PROSITE" id="PS51257">
    <property type="entry name" value="PROKAR_LIPOPROTEIN"/>
    <property type="match status" value="1"/>
</dbReference>